<dbReference type="Gene3D" id="1.10.3720.10">
    <property type="entry name" value="MetI-like"/>
    <property type="match status" value="1"/>
</dbReference>
<sequence length="284" mass="30849">MFNLIKKFLPGLFSKQKRSVLIGGLMVLLLFVVAVIAPLIAPYDPFQQDLINSFSPPDAAHFFGTDQFGRDIFSRILYGVRISVLEIFLAVGLSILMGVPLGLVAGFFGGKVDQIIMWFLDIIFSFPGILLAILIVSVLGTSLFNMLIAIAIFSVPVYGRLTRNLTLSLKQQDYVLAARALGASKFRLMFKHILINSLAPLLVQVTLTAGGVILSASSLSFLGLGVQPPTPEWGSMIGSGRSFIGMASHISLFPGLAITYTVLAFNILGDGLRDWLDPKLKNRS</sequence>
<dbReference type="Pfam" id="PF00528">
    <property type="entry name" value="BPD_transp_1"/>
    <property type="match status" value="1"/>
</dbReference>
<protein>
    <submittedName>
        <fullName evidence="9">Glutathione transport system permease protein</fullName>
    </submittedName>
</protein>
<dbReference type="Pfam" id="PF12911">
    <property type="entry name" value="OppC_N"/>
    <property type="match status" value="1"/>
</dbReference>
<organism evidence="9 10">
    <name type="scientific">Halanaerobium salsuginis</name>
    <dbReference type="NCBI Taxonomy" id="29563"/>
    <lineage>
        <taxon>Bacteria</taxon>
        <taxon>Bacillati</taxon>
        <taxon>Bacillota</taxon>
        <taxon>Clostridia</taxon>
        <taxon>Halanaerobiales</taxon>
        <taxon>Halanaerobiaceae</taxon>
        <taxon>Halanaerobium</taxon>
    </lineage>
</organism>
<evidence type="ECO:0000259" key="8">
    <source>
        <dbReference type="PROSITE" id="PS50928"/>
    </source>
</evidence>
<proteinExistence type="inferred from homology"/>
<evidence type="ECO:0000256" key="1">
    <source>
        <dbReference type="ARBA" id="ARBA00004651"/>
    </source>
</evidence>
<dbReference type="InterPro" id="IPR000515">
    <property type="entry name" value="MetI-like"/>
</dbReference>
<keyword evidence="4 7" id="KW-0812">Transmembrane</keyword>
<keyword evidence="10" id="KW-1185">Reference proteome</keyword>
<dbReference type="InterPro" id="IPR035906">
    <property type="entry name" value="MetI-like_sf"/>
</dbReference>
<dbReference type="GO" id="GO:0005886">
    <property type="term" value="C:plasma membrane"/>
    <property type="evidence" value="ECO:0007669"/>
    <property type="project" value="UniProtKB-SubCell"/>
</dbReference>
<dbReference type="Proteomes" id="UP000199006">
    <property type="component" value="Unassembled WGS sequence"/>
</dbReference>
<dbReference type="InterPro" id="IPR025966">
    <property type="entry name" value="OppC_N"/>
</dbReference>
<dbReference type="GO" id="GO:0055085">
    <property type="term" value="P:transmembrane transport"/>
    <property type="evidence" value="ECO:0007669"/>
    <property type="project" value="InterPro"/>
</dbReference>
<evidence type="ECO:0000256" key="6">
    <source>
        <dbReference type="ARBA" id="ARBA00023136"/>
    </source>
</evidence>
<feature type="transmembrane region" description="Helical" evidence="7">
    <location>
        <begin position="20"/>
        <end position="41"/>
    </location>
</feature>
<evidence type="ECO:0000313" key="10">
    <source>
        <dbReference type="Proteomes" id="UP000199006"/>
    </source>
</evidence>
<evidence type="ECO:0000256" key="4">
    <source>
        <dbReference type="ARBA" id="ARBA00022692"/>
    </source>
</evidence>
<gene>
    <name evidence="9" type="ORF">SAMN02983006_02147</name>
</gene>
<evidence type="ECO:0000256" key="5">
    <source>
        <dbReference type="ARBA" id="ARBA00022989"/>
    </source>
</evidence>
<dbReference type="CDD" id="cd06261">
    <property type="entry name" value="TM_PBP2"/>
    <property type="match status" value="1"/>
</dbReference>
<feature type="transmembrane region" description="Helical" evidence="7">
    <location>
        <begin position="87"/>
        <end position="108"/>
    </location>
</feature>
<reference evidence="9 10" key="1">
    <citation type="submission" date="2016-10" db="EMBL/GenBank/DDBJ databases">
        <authorList>
            <person name="de Groot N.N."/>
        </authorList>
    </citation>
    <scope>NUCLEOTIDE SEQUENCE [LARGE SCALE GENOMIC DNA]</scope>
    <source>
        <strain evidence="9 10">ATCC 51327</strain>
    </source>
</reference>
<evidence type="ECO:0000256" key="7">
    <source>
        <dbReference type="RuleBase" id="RU363032"/>
    </source>
</evidence>
<feature type="domain" description="ABC transmembrane type-1" evidence="8">
    <location>
        <begin position="80"/>
        <end position="269"/>
    </location>
</feature>
<comment type="similarity">
    <text evidence="7">Belongs to the binding-protein-dependent transport system permease family.</text>
</comment>
<dbReference type="PANTHER" id="PTHR43386:SF1">
    <property type="entry name" value="D,D-DIPEPTIDE TRANSPORT SYSTEM PERMEASE PROTEIN DDPC-RELATED"/>
    <property type="match status" value="1"/>
</dbReference>
<feature type="transmembrane region" description="Helical" evidence="7">
    <location>
        <begin position="246"/>
        <end position="269"/>
    </location>
</feature>
<dbReference type="PANTHER" id="PTHR43386">
    <property type="entry name" value="OLIGOPEPTIDE TRANSPORT SYSTEM PERMEASE PROTEIN APPC"/>
    <property type="match status" value="1"/>
</dbReference>
<keyword evidence="5 7" id="KW-1133">Transmembrane helix</keyword>
<evidence type="ECO:0000256" key="2">
    <source>
        <dbReference type="ARBA" id="ARBA00022448"/>
    </source>
</evidence>
<keyword evidence="6 7" id="KW-0472">Membrane</keyword>
<feature type="transmembrane region" description="Helical" evidence="7">
    <location>
        <begin position="115"/>
        <end position="136"/>
    </location>
</feature>
<comment type="subcellular location">
    <subcellularLocation>
        <location evidence="1 7">Cell membrane</location>
        <topology evidence="1 7">Multi-pass membrane protein</topology>
    </subcellularLocation>
</comment>
<dbReference type="STRING" id="29563.SAMN02983006_02147"/>
<evidence type="ECO:0000256" key="3">
    <source>
        <dbReference type="ARBA" id="ARBA00022475"/>
    </source>
</evidence>
<keyword evidence="2 7" id="KW-0813">Transport</keyword>
<keyword evidence="3" id="KW-1003">Cell membrane</keyword>
<feature type="transmembrane region" description="Helical" evidence="7">
    <location>
        <begin position="142"/>
        <end position="161"/>
    </location>
</feature>
<dbReference type="OrthoDB" id="9797852at2"/>
<evidence type="ECO:0000313" key="9">
    <source>
        <dbReference type="EMBL" id="SFL83121.1"/>
    </source>
</evidence>
<name>A0A1I4KWT4_9FIRM</name>
<dbReference type="SUPFAM" id="SSF161098">
    <property type="entry name" value="MetI-like"/>
    <property type="match status" value="1"/>
</dbReference>
<dbReference type="PROSITE" id="PS50928">
    <property type="entry name" value="ABC_TM1"/>
    <property type="match status" value="1"/>
</dbReference>
<dbReference type="AlphaFoldDB" id="A0A1I4KWT4"/>
<accession>A0A1I4KWT4</accession>
<dbReference type="InterPro" id="IPR050366">
    <property type="entry name" value="BP-dependent_transpt_permease"/>
</dbReference>
<dbReference type="RefSeq" id="WP_089862190.1">
    <property type="nucleotide sequence ID" value="NZ_FOTI01000034.1"/>
</dbReference>
<dbReference type="EMBL" id="FOTI01000034">
    <property type="protein sequence ID" value="SFL83121.1"/>
    <property type="molecule type" value="Genomic_DNA"/>
</dbReference>
<feature type="transmembrane region" description="Helical" evidence="7">
    <location>
        <begin position="193"/>
        <end position="226"/>
    </location>
</feature>